<dbReference type="InParanoid" id="A0A0D0DTI2"/>
<reference evidence="2" key="2">
    <citation type="submission" date="2015-01" db="EMBL/GenBank/DDBJ databases">
        <title>Evolutionary Origins and Diversification of the Mycorrhizal Mutualists.</title>
        <authorList>
            <consortium name="DOE Joint Genome Institute"/>
            <consortium name="Mycorrhizal Genomics Consortium"/>
            <person name="Kohler A."/>
            <person name="Kuo A."/>
            <person name="Nagy L.G."/>
            <person name="Floudas D."/>
            <person name="Copeland A."/>
            <person name="Barry K.W."/>
            <person name="Cichocki N."/>
            <person name="Veneault-Fourrey C."/>
            <person name="LaButti K."/>
            <person name="Lindquist E.A."/>
            <person name="Lipzen A."/>
            <person name="Lundell T."/>
            <person name="Morin E."/>
            <person name="Murat C."/>
            <person name="Riley R."/>
            <person name="Ohm R."/>
            <person name="Sun H."/>
            <person name="Tunlid A."/>
            <person name="Henrissat B."/>
            <person name="Grigoriev I.V."/>
            <person name="Hibbett D.S."/>
            <person name="Martin F."/>
        </authorList>
    </citation>
    <scope>NUCLEOTIDE SEQUENCE [LARGE SCALE GENOMIC DNA]</scope>
    <source>
        <strain evidence="2">Ve08.2h10</strain>
    </source>
</reference>
<gene>
    <name evidence="1" type="ORF">PAXRUDRAFT_148535</name>
</gene>
<dbReference type="HOGENOM" id="CLU_1896893_0_0_1"/>
<evidence type="ECO:0000313" key="2">
    <source>
        <dbReference type="Proteomes" id="UP000054538"/>
    </source>
</evidence>
<dbReference type="Proteomes" id="UP000054538">
    <property type="component" value="Unassembled WGS sequence"/>
</dbReference>
<sequence>MKLTNCQSAPLASALKMPNNMGLIPGATYTLSGHPLVSYQEHCTALQWPEVMEVENCKLCWLVTRALAWIEVLKQGMASLGMICEVTQQSVTTSPTDFDRAGMGFPLEQAGSTITLDVIKHLPWSIIASDCHHL</sequence>
<name>A0A0D0DTI2_9AGAM</name>
<dbReference type="OrthoDB" id="2689286at2759"/>
<evidence type="ECO:0000313" key="1">
    <source>
        <dbReference type="EMBL" id="KIK91871.1"/>
    </source>
</evidence>
<dbReference type="AlphaFoldDB" id="A0A0D0DTI2"/>
<proteinExistence type="predicted"/>
<accession>A0A0D0DTI2</accession>
<dbReference type="EMBL" id="KN825338">
    <property type="protein sequence ID" value="KIK91871.1"/>
    <property type="molecule type" value="Genomic_DNA"/>
</dbReference>
<protein>
    <submittedName>
        <fullName evidence="1">Uncharacterized protein</fullName>
    </submittedName>
</protein>
<reference evidence="1 2" key="1">
    <citation type="submission" date="2014-04" db="EMBL/GenBank/DDBJ databases">
        <authorList>
            <consortium name="DOE Joint Genome Institute"/>
            <person name="Kuo A."/>
            <person name="Kohler A."/>
            <person name="Jargeat P."/>
            <person name="Nagy L.G."/>
            <person name="Floudas D."/>
            <person name="Copeland A."/>
            <person name="Barry K.W."/>
            <person name="Cichocki N."/>
            <person name="Veneault-Fourrey C."/>
            <person name="LaButti K."/>
            <person name="Lindquist E.A."/>
            <person name="Lipzen A."/>
            <person name="Lundell T."/>
            <person name="Morin E."/>
            <person name="Murat C."/>
            <person name="Sun H."/>
            <person name="Tunlid A."/>
            <person name="Henrissat B."/>
            <person name="Grigoriev I.V."/>
            <person name="Hibbett D.S."/>
            <person name="Martin F."/>
            <person name="Nordberg H.P."/>
            <person name="Cantor M.N."/>
            <person name="Hua S.X."/>
        </authorList>
    </citation>
    <scope>NUCLEOTIDE SEQUENCE [LARGE SCALE GENOMIC DNA]</scope>
    <source>
        <strain evidence="1 2">Ve08.2h10</strain>
    </source>
</reference>
<organism evidence="1 2">
    <name type="scientific">Paxillus rubicundulus Ve08.2h10</name>
    <dbReference type="NCBI Taxonomy" id="930991"/>
    <lineage>
        <taxon>Eukaryota</taxon>
        <taxon>Fungi</taxon>
        <taxon>Dikarya</taxon>
        <taxon>Basidiomycota</taxon>
        <taxon>Agaricomycotina</taxon>
        <taxon>Agaricomycetes</taxon>
        <taxon>Agaricomycetidae</taxon>
        <taxon>Boletales</taxon>
        <taxon>Paxilineae</taxon>
        <taxon>Paxillaceae</taxon>
        <taxon>Paxillus</taxon>
    </lineage>
</organism>
<keyword evidence="2" id="KW-1185">Reference proteome</keyword>